<dbReference type="InterPro" id="IPR006621">
    <property type="entry name" value="Nose-resist-to-fluoxetine_N"/>
</dbReference>
<feature type="domain" description="Nose resistant-to-fluoxetine protein N-terminal" evidence="1">
    <location>
        <begin position="22"/>
        <end position="128"/>
    </location>
</feature>
<dbReference type="SMART" id="SM00703">
    <property type="entry name" value="NRF"/>
    <property type="match status" value="1"/>
</dbReference>
<sequence length="129" mass="14463">MDELTVKITQLVSEADQFAYMKAEAKNLRKCTSIPPKSLNVFDSSTKFPEGILAGTLTHMGDYEECLDVNVKEEWGSFKGQHCLVDANVHTSVYFKKEISVPFTWAVCLPSSCDAADLKDFLTMAFHYP</sequence>
<dbReference type="OrthoDB" id="8196400at2759"/>
<proteinExistence type="predicted"/>
<dbReference type="EMBL" id="BLKM01000071">
    <property type="protein sequence ID" value="GFG28521.1"/>
    <property type="molecule type" value="Genomic_DNA"/>
</dbReference>
<protein>
    <recommendedName>
        <fullName evidence="1">Nose resistant-to-fluoxetine protein N-terminal domain-containing protein</fullName>
    </recommendedName>
</protein>
<dbReference type="Proteomes" id="UP000502823">
    <property type="component" value="Unassembled WGS sequence"/>
</dbReference>
<feature type="non-terminal residue" evidence="2">
    <location>
        <position position="129"/>
    </location>
</feature>
<organism evidence="2 3">
    <name type="scientific">Coptotermes formosanus</name>
    <name type="common">Formosan subterranean termite</name>
    <dbReference type="NCBI Taxonomy" id="36987"/>
    <lineage>
        <taxon>Eukaryota</taxon>
        <taxon>Metazoa</taxon>
        <taxon>Ecdysozoa</taxon>
        <taxon>Arthropoda</taxon>
        <taxon>Hexapoda</taxon>
        <taxon>Insecta</taxon>
        <taxon>Pterygota</taxon>
        <taxon>Neoptera</taxon>
        <taxon>Polyneoptera</taxon>
        <taxon>Dictyoptera</taxon>
        <taxon>Blattodea</taxon>
        <taxon>Blattoidea</taxon>
        <taxon>Termitoidae</taxon>
        <taxon>Rhinotermitidae</taxon>
        <taxon>Coptotermes</taxon>
    </lineage>
</organism>
<reference evidence="3" key="1">
    <citation type="submission" date="2020-01" db="EMBL/GenBank/DDBJ databases">
        <title>Draft genome sequence of the Termite Coptotermes fromosanus.</title>
        <authorList>
            <person name="Itakura S."/>
            <person name="Yosikawa Y."/>
            <person name="Umezawa K."/>
        </authorList>
    </citation>
    <scope>NUCLEOTIDE SEQUENCE [LARGE SCALE GENOMIC DNA]</scope>
</reference>
<evidence type="ECO:0000313" key="3">
    <source>
        <dbReference type="Proteomes" id="UP000502823"/>
    </source>
</evidence>
<comment type="caution">
    <text evidence="2">The sequence shown here is derived from an EMBL/GenBank/DDBJ whole genome shotgun (WGS) entry which is preliminary data.</text>
</comment>
<dbReference type="PANTHER" id="PTHR11161">
    <property type="entry name" value="O-ACYLTRANSFERASE"/>
    <property type="match status" value="1"/>
</dbReference>
<dbReference type="AlphaFoldDB" id="A0A6L2P8D5"/>
<dbReference type="InterPro" id="IPR052728">
    <property type="entry name" value="O2_lipid_transport_reg"/>
</dbReference>
<dbReference type="InParanoid" id="A0A6L2P8D5"/>
<keyword evidence="3" id="KW-1185">Reference proteome</keyword>
<evidence type="ECO:0000259" key="1">
    <source>
        <dbReference type="SMART" id="SM00703"/>
    </source>
</evidence>
<dbReference type="PANTHER" id="PTHR11161:SF0">
    <property type="entry name" value="O-ACYLTRANSFERASE LIKE PROTEIN"/>
    <property type="match status" value="1"/>
</dbReference>
<dbReference type="Pfam" id="PF20146">
    <property type="entry name" value="NRF"/>
    <property type="match status" value="1"/>
</dbReference>
<name>A0A6L2P8D5_COPFO</name>
<evidence type="ECO:0000313" key="2">
    <source>
        <dbReference type="EMBL" id="GFG28521.1"/>
    </source>
</evidence>
<gene>
    <name evidence="2" type="ORF">Cfor_03637</name>
</gene>
<accession>A0A6L2P8D5</accession>